<dbReference type="Proteomes" id="UP001432180">
    <property type="component" value="Chromosome"/>
</dbReference>
<dbReference type="EMBL" id="CP121472">
    <property type="protein sequence ID" value="WPL18769.1"/>
    <property type="molecule type" value="Genomic_DNA"/>
</dbReference>
<evidence type="ECO:0000313" key="2">
    <source>
        <dbReference type="EMBL" id="WPL18769.1"/>
    </source>
</evidence>
<dbReference type="RefSeq" id="WP_328984513.1">
    <property type="nucleotide sequence ID" value="NZ_CP121472.1"/>
</dbReference>
<dbReference type="SUPFAM" id="SSF89447">
    <property type="entry name" value="AbrB/MazE/MraZ-like"/>
    <property type="match status" value="1"/>
</dbReference>
<organism evidence="2 3">
    <name type="scientific">Thiorhodovibrio winogradskyi</name>
    <dbReference type="NCBI Taxonomy" id="77007"/>
    <lineage>
        <taxon>Bacteria</taxon>
        <taxon>Pseudomonadati</taxon>
        <taxon>Pseudomonadota</taxon>
        <taxon>Gammaproteobacteria</taxon>
        <taxon>Chromatiales</taxon>
        <taxon>Chromatiaceae</taxon>
        <taxon>Thiorhodovibrio</taxon>
    </lineage>
</organism>
<gene>
    <name evidence="2" type="ORF">Thiowin_03860</name>
</gene>
<evidence type="ECO:0000313" key="3">
    <source>
        <dbReference type="Proteomes" id="UP001432180"/>
    </source>
</evidence>
<reference evidence="2 3" key="1">
    <citation type="journal article" date="2023" name="Microorganisms">
        <title>Thiorhodovibrio frisius and Trv. litoralis spp. nov., Two Novel Members from a Clade of Fastidious Purple Sulfur Bacteria That Exhibit Unique Red-Shifted Light-Harvesting Capabilities.</title>
        <authorList>
            <person name="Methner A."/>
            <person name="Kuzyk S.B."/>
            <person name="Petersen J."/>
            <person name="Bauer S."/>
            <person name="Brinkmann H."/>
            <person name="Sichau K."/>
            <person name="Wanner G."/>
            <person name="Wolf J."/>
            <person name="Neumann-Schaal M."/>
            <person name="Henke P."/>
            <person name="Tank M."/>
            <person name="Sproer C."/>
            <person name="Bunk B."/>
            <person name="Overmann J."/>
        </authorList>
    </citation>
    <scope>NUCLEOTIDE SEQUENCE [LARGE SCALE GENOMIC DNA]</scope>
    <source>
        <strain evidence="2 3">DSM 6702</strain>
    </source>
</reference>
<protein>
    <submittedName>
        <fullName evidence="2">Transcriptional regulator, AbrB family</fullName>
    </submittedName>
</protein>
<dbReference type="NCBIfam" id="TIGR01439">
    <property type="entry name" value="lp_hng_hel_AbrB"/>
    <property type="match status" value="1"/>
</dbReference>
<dbReference type="Gene3D" id="2.10.260.10">
    <property type="match status" value="1"/>
</dbReference>
<feature type="domain" description="SpoVT-AbrB" evidence="1">
    <location>
        <begin position="4"/>
        <end position="49"/>
    </location>
</feature>
<dbReference type="InterPro" id="IPR007159">
    <property type="entry name" value="SpoVT-AbrB_dom"/>
</dbReference>
<dbReference type="Pfam" id="PF04014">
    <property type="entry name" value="MazE_antitoxin"/>
    <property type="match status" value="1"/>
</dbReference>
<proteinExistence type="predicted"/>
<evidence type="ECO:0000259" key="1">
    <source>
        <dbReference type="SMART" id="SM00966"/>
    </source>
</evidence>
<sequence length="76" mass="8432">MPAITLSSRFQFTLPKAVREELNLQAGQRFAVIPKGDIITLVPIPTLAEMRGIAKGADTSNIRDRADRLERCKPQV</sequence>
<name>A0ABZ0SDV3_9GAMM</name>
<dbReference type="InterPro" id="IPR037914">
    <property type="entry name" value="SpoVT-AbrB_sf"/>
</dbReference>
<keyword evidence="3" id="KW-1185">Reference proteome</keyword>
<accession>A0ABZ0SDV3</accession>
<dbReference type="SMART" id="SM00966">
    <property type="entry name" value="SpoVT_AbrB"/>
    <property type="match status" value="1"/>
</dbReference>